<gene>
    <name evidence="1" type="ORF">HNR73_004405</name>
</gene>
<dbReference type="RefSeq" id="WP_184789374.1">
    <property type="nucleotide sequence ID" value="NZ_BONT01000030.1"/>
</dbReference>
<proteinExistence type="predicted"/>
<accession>A0A841FL02</accession>
<organism evidence="1 2">
    <name type="scientific">Phytomonospora endophytica</name>
    <dbReference type="NCBI Taxonomy" id="714109"/>
    <lineage>
        <taxon>Bacteria</taxon>
        <taxon>Bacillati</taxon>
        <taxon>Actinomycetota</taxon>
        <taxon>Actinomycetes</taxon>
        <taxon>Micromonosporales</taxon>
        <taxon>Micromonosporaceae</taxon>
        <taxon>Phytomonospora</taxon>
    </lineage>
</organism>
<name>A0A841FL02_9ACTN</name>
<keyword evidence="2" id="KW-1185">Reference proteome</keyword>
<dbReference type="EMBL" id="JACHGT010000009">
    <property type="protein sequence ID" value="MBB6036534.1"/>
    <property type="molecule type" value="Genomic_DNA"/>
</dbReference>
<evidence type="ECO:0000313" key="2">
    <source>
        <dbReference type="Proteomes" id="UP000548476"/>
    </source>
</evidence>
<dbReference type="AlphaFoldDB" id="A0A841FL02"/>
<dbReference type="Proteomes" id="UP000548476">
    <property type="component" value="Unassembled WGS sequence"/>
</dbReference>
<sequence length="332" mass="35130">MTADMAFQYPSANEIMTEANKIPALAYEKLCEEADSYQEAYEEKYGEGSLALAGPRTLADYLDGMKTAFDWIPGVFESFTEPDLSALEKLTDSMRAAEGSFGSGGLGLATLAMDLMGEGGWDGTFSATFRANFLATLTGPESIPDNQKKVITTLREQMEANEAIFAAVRTDALQLAKNVITALEAVGDKSSDDISMGLCVAGIVVATAGVLLAPVTGGMSVGGALAVNLTLNSVSAAITVGDKLLPEDGDIPLDADTVNGVIDNMAAAMERLWTYITTEEDKIIKVLGENHEKIIALRQAANASGYSSPIMPLRPDLAVNMNKPGLLVDRLD</sequence>
<protein>
    <submittedName>
        <fullName evidence="1">Uncharacterized protein</fullName>
    </submittedName>
</protein>
<reference evidence="1 2" key="1">
    <citation type="submission" date="2020-08" db="EMBL/GenBank/DDBJ databases">
        <title>Genomic Encyclopedia of Type Strains, Phase IV (KMG-IV): sequencing the most valuable type-strain genomes for metagenomic binning, comparative biology and taxonomic classification.</title>
        <authorList>
            <person name="Goeker M."/>
        </authorList>
    </citation>
    <scope>NUCLEOTIDE SEQUENCE [LARGE SCALE GENOMIC DNA]</scope>
    <source>
        <strain evidence="1 2">YIM 65646</strain>
    </source>
</reference>
<comment type="caution">
    <text evidence="1">The sequence shown here is derived from an EMBL/GenBank/DDBJ whole genome shotgun (WGS) entry which is preliminary data.</text>
</comment>
<evidence type="ECO:0000313" key="1">
    <source>
        <dbReference type="EMBL" id="MBB6036534.1"/>
    </source>
</evidence>